<dbReference type="SMART" id="SM00382">
    <property type="entry name" value="AAA"/>
    <property type="match status" value="1"/>
</dbReference>
<dbReference type="PROSITE" id="PS50893">
    <property type="entry name" value="ABC_TRANSPORTER_2"/>
    <property type="match status" value="1"/>
</dbReference>
<accession>A0A8H7U800</accession>
<keyword evidence="3" id="KW-1133">Transmembrane helix</keyword>
<dbReference type="InterPro" id="IPR003593">
    <property type="entry name" value="AAA+_ATPase"/>
</dbReference>
<reference evidence="5" key="1">
    <citation type="submission" date="2020-12" db="EMBL/GenBank/DDBJ databases">
        <title>Metabolic potential, ecology and presence of endohyphal bacteria is reflected in genomic diversity of Mucoromycotina.</title>
        <authorList>
            <person name="Muszewska A."/>
            <person name="Okrasinska A."/>
            <person name="Steczkiewicz K."/>
            <person name="Drgas O."/>
            <person name="Orlowska M."/>
            <person name="Perlinska-Lenart U."/>
            <person name="Aleksandrzak-Piekarczyk T."/>
            <person name="Szatraj K."/>
            <person name="Zielenkiewicz U."/>
            <person name="Pilsyk S."/>
            <person name="Malc E."/>
            <person name="Mieczkowski P."/>
            <person name="Kruszewska J.S."/>
            <person name="Biernat P."/>
            <person name="Pawlowska J."/>
        </authorList>
    </citation>
    <scope>NUCLEOTIDE SEQUENCE</scope>
    <source>
        <strain evidence="5">WA0000051536</strain>
    </source>
</reference>
<evidence type="ECO:0000313" key="5">
    <source>
        <dbReference type="EMBL" id="KAG2172475.1"/>
    </source>
</evidence>
<dbReference type="PANTHER" id="PTHR12459:SF15">
    <property type="entry name" value="TRANSMEMBRANE PROTEIN 135"/>
    <property type="match status" value="1"/>
</dbReference>
<feature type="transmembrane region" description="Helical" evidence="3">
    <location>
        <begin position="449"/>
        <end position="468"/>
    </location>
</feature>
<comment type="caution">
    <text evidence="5">The sequence shown here is derived from an EMBL/GenBank/DDBJ whole genome shotgun (WGS) entry which is preliminary data.</text>
</comment>
<keyword evidence="2" id="KW-0067">ATP-binding</keyword>
<feature type="transmembrane region" description="Helical" evidence="3">
    <location>
        <begin position="646"/>
        <end position="664"/>
    </location>
</feature>
<name>A0A8H7U800_9FUNG</name>
<dbReference type="Pfam" id="PF00005">
    <property type="entry name" value="ABC_tran"/>
    <property type="match status" value="1"/>
</dbReference>
<feature type="transmembrane region" description="Helical" evidence="3">
    <location>
        <begin position="350"/>
        <end position="374"/>
    </location>
</feature>
<organism evidence="5 6">
    <name type="scientific">Umbelopsis vinacea</name>
    <dbReference type="NCBI Taxonomy" id="44442"/>
    <lineage>
        <taxon>Eukaryota</taxon>
        <taxon>Fungi</taxon>
        <taxon>Fungi incertae sedis</taxon>
        <taxon>Mucoromycota</taxon>
        <taxon>Mucoromycotina</taxon>
        <taxon>Umbelopsidomycetes</taxon>
        <taxon>Umbelopsidales</taxon>
        <taxon>Umbelopsidaceae</taxon>
        <taxon>Umbelopsis</taxon>
    </lineage>
</organism>
<evidence type="ECO:0000259" key="4">
    <source>
        <dbReference type="PROSITE" id="PS50893"/>
    </source>
</evidence>
<feature type="transmembrane region" description="Helical" evidence="3">
    <location>
        <begin position="684"/>
        <end position="703"/>
    </location>
</feature>
<evidence type="ECO:0000313" key="6">
    <source>
        <dbReference type="Proteomes" id="UP000612746"/>
    </source>
</evidence>
<protein>
    <recommendedName>
        <fullName evidence="4">ABC transporter domain-containing protein</fullName>
    </recommendedName>
</protein>
<gene>
    <name evidence="5" type="ORF">INT44_006648</name>
</gene>
<dbReference type="Proteomes" id="UP000612746">
    <property type="component" value="Unassembled WGS sequence"/>
</dbReference>
<dbReference type="AlphaFoldDB" id="A0A8H7U800"/>
<dbReference type="EMBL" id="JAEPRA010000024">
    <property type="protein sequence ID" value="KAG2172475.1"/>
    <property type="molecule type" value="Genomic_DNA"/>
</dbReference>
<sequence>MANQDTQTDVNIKDLAVQVDNLTFGYGGPDILKELNLRLPRGARCLLVGANGAGKTTLLRILAGKRMTPGVVNILGVNAFLDAPKGVTYLGTEWAGNPVVRSDLKVDFLVKSVGGDRWPDRRDELIDVLDVDTNWKMHQVSDGQRRRVQLVMGLLAPWDMLLLDEVTVDLDVLVRSDFLDYLEKETVARNSTIVYATHIFDGLGEWPTHIAHVSDGTTISLHAIDDYPEFDAFKERHLSEKRIDSPLMALCLSLLREDKVREKAKKAQGKLPPVDPNTGQLHTRWDDLSDDMKTYGDKYSLSTSFLKMSSSISNGKVPHSAHKPSAHYSTIRQLIKSKVDSLSPETRRTLLILIRAFALGWSVSALPALLGLYIKMLVKALKTNSLPSMQKLLNDTLRKLYNGVARNGVPWLFCGSLGGHRLVEPLLKKLLKDAPTQSTKESTKQQKRLLASSFIASALTIFSVHRLFPRTGTLDITLFAAVRAGDVFAHRLGSNEYAKKKLPSWLLQNGDVLVFVLACTEIMSSWFFAPSRLPKSYNNWISRMANMDLRLLEALRMIRKGEFVYGVCIEHHWRDIETDIFILNANIVLALQKDTGVSSLLMDYCTDIGLPPSYGDPITGRIHCDLVHDGLVGGCEANAARRFSRGFAQAFLIYLPVHLLPPLIFKRKKLLDSPLDNSIHIIKAAMRSSAFLASFIALTWYGVCLTRTRIGHQLFRIDQSRLDSSLAPLVGCMMCGFSILLENKHRRGEMALYVAPRAIYSIMERVLGPHRRGRSWEKWTAEASEIVVFSGAVATVIEAMYRRDDMVRSSVKGVMKWVQDL</sequence>
<feature type="domain" description="ABC transporter" evidence="4">
    <location>
        <begin position="17"/>
        <end position="240"/>
    </location>
</feature>
<dbReference type="InterPro" id="IPR003439">
    <property type="entry name" value="ABC_transporter-like_ATP-bd"/>
</dbReference>
<keyword evidence="6" id="KW-1185">Reference proteome</keyword>
<dbReference type="InterPro" id="IPR026749">
    <property type="entry name" value="Tmem135"/>
</dbReference>
<evidence type="ECO:0000256" key="3">
    <source>
        <dbReference type="SAM" id="Phobius"/>
    </source>
</evidence>
<evidence type="ECO:0000256" key="2">
    <source>
        <dbReference type="ARBA" id="ARBA00022840"/>
    </source>
</evidence>
<proteinExistence type="predicted"/>
<feature type="transmembrane region" description="Helical" evidence="3">
    <location>
        <begin position="512"/>
        <end position="529"/>
    </location>
</feature>
<dbReference type="SUPFAM" id="SSF52540">
    <property type="entry name" value="P-loop containing nucleoside triphosphate hydrolases"/>
    <property type="match status" value="1"/>
</dbReference>
<keyword evidence="1" id="KW-0547">Nucleotide-binding</keyword>
<keyword evidence="3" id="KW-0812">Transmembrane</keyword>
<dbReference type="OrthoDB" id="4021778at2759"/>
<dbReference type="Gene3D" id="3.40.50.300">
    <property type="entry name" value="P-loop containing nucleotide triphosphate hydrolases"/>
    <property type="match status" value="1"/>
</dbReference>
<dbReference type="GO" id="GO:0016887">
    <property type="term" value="F:ATP hydrolysis activity"/>
    <property type="evidence" value="ECO:0007669"/>
    <property type="project" value="InterPro"/>
</dbReference>
<keyword evidence="3" id="KW-0472">Membrane</keyword>
<dbReference type="CDD" id="cd00267">
    <property type="entry name" value="ABC_ATPase"/>
    <property type="match status" value="1"/>
</dbReference>
<dbReference type="GO" id="GO:0005524">
    <property type="term" value="F:ATP binding"/>
    <property type="evidence" value="ECO:0007669"/>
    <property type="project" value="UniProtKB-KW"/>
</dbReference>
<evidence type="ECO:0000256" key="1">
    <source>
        <dbReference type="ARBA" id="ARBA00022741"/>
    </source>
</evidence>
<dbReference type="InterPro" id="IPR027417">
    <property type="entry name" value="P-loop_NTPase"/>
</dbReference>
<dbReference type="PANTHER" id="PTHR12459">
    <property type="entry name" value="TRANSMEMBRANE PROTEIN 135-RELATED"/>
    <property type="match status" value="1"/>
</dbReference>